<dbReference type="InterPro" id="IPR023282">
    <property type="entry name" value="HMG_CoA_Rdtase_N"/>
</dbReference>
<reference evidence="12 13" key="1">
    <citation type="submission" date="2014-04" db="EMBL/GenBank/DDBJ databases">
        <authorList>
            <consortium name="DOE Joint Genome Institute"/>
            <person name="Kuo A."/>
            <person name="Kohler A."/>
            <person name="Nagy L.G."/>
            <person name="Floudas D."/>
            <person name="Copeland A."/>
            <person name="Barry K.W."/>
            <person name="Cichocki N."/>
            <person name="Veneault-Fourrey C."/>
            <person name="LaButti K."/>
            <person name="Lindquist E.A."/>
            <person name="Lipzen A."/>
            <person name="Lundell T."/>
            <person name="Morin E."/>
            <person name="Murat C."/>
            <person name="Sun H."/>
            <person name="Tunlid A."/>
            <person name="Henrissat B."/>
            <person name="Grigoriev I.V."/>
            <person name="Hibbett D.S."/>
            <person name="Martin F."/>
            <person name="Nordberg H.P."/>
            <person name="Cantor M.N."/>
            <person name="Hua S.X."/>
        </authorList>
    </citation>
    <scope>NUCLEOTIDE SEQUENCE [LARGE SCALE GENOMIC DNA]</scope>
    <source>
        <strain evidence="12 13">LaAM-08-1</strain>
    </source>
</reference>
<gene>
    <name evidence="12" type="ORF">K443DRAFT_683096</name>
</gene>
<reference evidence="13" key="2">
    <citation type="submission" date="2015-01" db="EMBL/GenBank/DDBJ databases">
        <title>Evolutionary Origins and Diversification of the Mycorrhizal Mutualists.</title>
        <authorList>
            <consortium name="DOE Joint Genome Institute"/>
            <consortium name="Mycorrhizal Genomics Consortium"/>
            <person name="Kohler A."/>
            <person name="Kuo A."/>
            <person name="Nagy L.G."/>
            <person name="Floudas D."/>
            <person name="Copeland A."/>
            <person name="Barry K.W."/>
            <person name="Cichocki N."/>
            <person name="Veneault-Fourrey C."/>
            <person name="LaButti K."/>
            <person name="Lindquist E.A."/>
            <person name="Lipzen A."/>
            <person name="Lundell T."/>
            <person name="Morin E."/>
            <person name="Murat C."/>
            <person name="Riley R."/>
            <person name="Ohm R."/>
            <person name="Sun H."/>
            <person name="Tunlid A."/>
            <person name="Henrissat B."/>
            <person name="Grigoriev I.V."/>
            <person name="Hibbett D.S."/>
            <person name="Martin F."/>
        </authorList>
    </citation>
    <scope>NUCLEOTIDE SEQUENCE [LARGE SCALE GENOMIC DNA]</scope>
    <source>
        <strain evidence="13">LaAM-08-1</strain>
    </source>
</reference>
<evidence type="ECO:0000313" key="13">
    <source>
        <dbReference type="Proteomes" id="UP000054477"/>
    </source>
</evidence>
<evidence type="ECO:0000259" key="11">
    <source>
        <dbReference type="PROSITE" id="PS50156"/>
    </source>
</evidence>
<evidence type="ECO:0000256" key="2">
    <source>
        <dbReference type="ARBA" id="ARBA00007661"/>
    </source>
</evidence>
<keyword evidence="8 9" id="KW-0472">Membrane</keyword>
<evidence type="ECO:0000256" key="9">
    <source>
        <dbReference type="RuleBase" id="RU361219"/>
    </source>
</evidence>
<evidence type="ECO:0000256" key="1">
    <source>
        <dbReference type="ARBA" id="ARBA00004477"/>
    </source>
</evidence>
<dbReference type="EC" id="1.1.1.34" evidence="9"/>
<feature type="transmembrane region" description="Helical" evidence="9">
    <location>
        <begin position="20"/>
        <end position="38"/>
    </location>
</feature>
<feature type="compositionally biased region" description="Polar residues" evidence="10">
    <location>
        <begin position="743"/>
        <end position="752"/>
    </location>
</feature>
<keyword evidence="6 9" id="KW-1133">Transmembrane helix</keyword>
<dbReference type="InterPro" id="IPR009029">
    <property type="entry name" value="HMG_CoA_Rdtase_sub-bd_dom_sf"/>
</dbReference>
<dbReference type="GO" id="GO:0005789">
    <property type="term" value="C:endoplasmic reticulum membrane"/>
    <property type="evidence" value="ECO:0007669"/>
    <property type="project" value="UniProtKB-SubCell"/>
</dbReference>
<dbReference type="SUPFAM" id="SSF55035">
    <property type="entry name" value="NAD-binding domain of HMG-CoA reductase"/>
    <property type="match status" value="1"/>
</dbReference>
<name>A0A0C9X2B9_9AGAR</name>
<dbReference type="Gene3D" id="3.30.70.420">
    <property type="entry name" value="Hydroxymethylglutaryl-CoA reductase, class I/II, NAD/NADP-binding domain"/>
    <property type="match status" value="1"/>
</dbReference>
<dbReference type="EMBL" id="KN838759">
    <property type="protein sequence ID" value="KIJ95368.1"/>
    <property type="molecule type" value="Genomic_DNA"/>
</dbReference>
<dbReference type="InterPro" id="IPR004554">
    <property type="entry name" value="HMG_CoA_Rdtase_eu_arc"/>
</dbReference>
<sequence>MRALLRPFALHAAYTPIETIVFFSIIGTLAYFHILSAIKHSAFLAPTHTFTPALRPAHALYRLGEWVGVRENSRTTPIEIQQVVISLDAVHRYRDVIPEDISLASEPLSSSTLNLTNYLTHSLQSTNGRTYPSICHRPVQHSLNRSFGAPTTSCFTHQQANDRTFTQTLSFHPGMREEFVSVLTRRSNGDGHGSVFSDETGVRFEVESAKGAEPLAISQMRHGKWVAYAARALVIRFWDLAKKADSLDIVLILAGYILMHITFYLLLTRSRRLGSSFWLPLAILSSAILALLIALPIAMYLHIPIDPVALTEALPFLVCTVGFDKPLRLARAVFTHPHLTSPMPSGSSLSAPTVVNGTGQLKPAPKIITESLTLVYPPIIRDYILEIAVLVVGANSKVGGLREVCALAALILGVDCMLLCTYLAAILGVMIEVAVSSSSGKPSAMVRPAPPATPPTLRHKISSALLGEKGSSVPGYAAGTQKSLRVPVGEKQENPVARLKLLLIASFLTLHILNLITPLTPPRTNAHTTPHVASVNVRKVDITAPGIRSVLQALVDASSASLEPSDGDSSESDEGSATPLEFLVKIPPPIYIRVLPPAHLLPARIGLLEGEHLTGRRSTGEWLESFMSSWTRLVGDPILSKWIVVVLAISISLNGYLLKGIALGVGVRAFGVVGRSGVVKGGVRFDEGAEEQPTTTTTTAAVVVTKLAPASPTRGPTSPAPAPSSVATFTLEDVDRRLKATKRLSSTSTKPVTCTPPLSSSDSDPSSSSDNEGPQEAKPDVVRSLEECVDVFENGPRPQSVALSMLNDEEVVLLAQHGKIAAYALEKVLGMDELERAVRIRRALISRASVTQTLETSDIPMTNYDYSRVLGACCENVVGYIPIPLGIAGPLNVDGTLYPIPMATAEGTLVASTSRGCKALNAGGGVTTVVVQDAMTRGPAIDFPTVVMAAEAKAWIASEEGYNAIKTAFESTSRFAKLKSLKTAMAGRTLFVRFATATGDAMGMNMISKGTEKGLEVMQKYFPEMIVLALSGNYCTDKKPAAINWIEGRGKSVVAEAVIPGKVVKTVLKTTVEALCNLNTKKNLVGSAMAGSIGGFNAHAANILTAMFLATGQDPAQNVESSNCMTLMEPVNKGEDLLMTITMPSIEVGTVGGGTVLAPQQGVLELLGMKGAHPTHPGQNAQALARLIAAAVMAGELSLLSALAAGHLIRAHMAHNRSQTNTPAPSLPPTPAPGAGPGFAGQVGLPAVTAKRKTSLGAQLGPLTPSSSTGSLPPYSARP</sequence>
<comment type="catalytic activity">
    <reaction evidence="9">
        <text>(R)-mevalonate + 2 NADP(+) + CoA = (3S)-3-hydroxy-3-methylglutaryl-CoA + 2 NADPH + 2 H(+)</text>
        <dbReference type="Rhea" id="RHEA:15989"/>
        <dbReference type="ChEBI" id="CHEBI:15378"/>
        <dbReference type="ChEBI" id="CHEBI:36464"/>
        <dbReference type="ChEBI" id="CHEBI:43074"/>
        <dbReference type="ChEBI" id="CHEBI:57287"/>
        <dbReference type="ChEBI" id="CHEBI:57783"/>
        <dbReference type="ChEBI" id="CHEBI:58349"/>
        <dbReference type="EC" id="1.1.1.34"/>
    </reaction>
</comment>
<dbReference type="HOGENOM" id="CLU_001734_1_1_1"/>
<dbReference type="FunFam" id="3.90.770.10:FF:000001">
    <property type="entry name" value="3-hydroxy-3-methylglutaryl coenzyme A reductase"/>
    <property type="match status" value="1"/>
</dbReference>
<dbReference type="SUPFAM" id="SSF56542">
    <property type="entry name" value="Substrate-binding domain of HMG-CoA reductase"/>
    <property type="match status" value="1"/>
</dbReference>
<evidence type="ECO:0000256" key="8">
    <source>
        <dbReference type="ARBA" id="ARBA00023136"/>
    </source>
</evidence>
<comment type="pathway">
    <text evidence="9">Metabolic intermediate biosynthesis; (R)-mevalonate biosynthesis; (R)-mevalonate from acetyl-CoA: step 3/3.</text>
</comment>
<dbReference type="NCBIfam" id="TIGR00533">
    <property type="entry name" value="HMG_CoA_R_NADP"/>
    <property type="match status" value="1"/>
</dbReference>
<dbReference type="InterPro" id="IPR053958">
    <property type="entry name" value="HMGCR/SNAP/NPC1-like_SSD"/>
</dbReference>
<evidence type="ECO:0000256" key="5">
    <source>
        <dbReference type="ARBA" id="ARBA00022857"/>
    </source>
</evidence>
<protein>
    <recommendedName>
        <fullName evidence="9">3-hydroxy-3-methylglutaryl coenzyme A reductase</fullName>
        <shortName evidence="9">HMG-CoA reductase</shortName>
        <ecNumber evidence="9">1.1.1.34</ecNumber>
    </recommendedName>
</protein>
<feature type="compositionally biased region" description="Low complexity" evidence="10">
    <location>
        <begin position="1260"/>
        <end position="1279"/>
    </location>
</feature>
<dbReference type="Proteomes" id="UP000054477">
    <property type="component" value="Unassembled WGS sequence"/>
</dbReference>
<feature type="transmembrane region" description="Helical" evidence="9">
    <location>
        <begin position="247"/>
        <end position="267"/>
    </location>
</feature>
<evidence type="ECO:0000256" key="6">
    <source>
        <dbReference type="ARBA" id="ARBA00022989"/>
    </source>
</evidence>
<comment type="subcellular location">
    <subcellularLocation>
        <location evidence="1 9">Endoplasmic reticulum membrane</location>
        <topology evidence="1 9">Multi-pass membrane protein</topology>
    </subcellularLocation>
</comment>
<dbReference type="InterPro" id="IPR002202">
    <property type="entry name" value="HMG_CoA_Rdtase"/>
</dbReference>
<dbReference type="Pfam" id="PF12349">
    <property type="entry name" value="Sterol-sensing"/>
    <property type="match status" value="1"/>
</dbReference>
<dbReference type="GO" id="GO:0005778">
    <property type="term" value="C:peroxisomal membrane"/>
    <property type="evidence" value="ECO:0007669"/>
    <property type="project" value="TreeGrafter"/>
</dbReference>
<comment type="similarity">
    <text evidence="2 9">Belongs to the HMG-CoA reductase family.</text>
</comment>
<dbReference type="PRINTS" id="PR00071">
    <property type="entry name" value="HMGCOARDTASE"/>
</dbReference>
<organism evidence="12 13">
    <name type="scientific">Laccaria amethystina LaAM-08-1</name>
    <dbReference type="NCBI Taxonomy" id="1095629"/>
    <lineage>
        <taxon>Eukaryota</taxon>
        <taxon>Fungi</taxon>
        <taxon>Dikarya</taxon>
        <taxon>Basidiomycota</taxon>
        <taxon>Agaricomycotina</taxon>
        <taxon>Agaricomycetes</taxon>
        <taxon>Agaricomycetidae</taxon>
        <taxon>Agaricales</taxon>
        <taxon>Agaricineae</taxon>
        <taxon>Hydnangiaceae</taxon>
        <taxon>Laccaria</taxon>
    </lineage>
</organism>
<feature type="region of interest" description="Disordered" evidence="10">
    <location>
        <begin position="1216"/>
        <end position="1279"/>
    </location>
</feature>
<dbReference type="Pfam" id="PF00368">
    <property type="entry name" value="HMG-CoA_red"/>
    <property type="match status" value="1"/>
</dbReference>
<dbReference type="GO" id="GO:0006696">
    <property type="term" value="P:ergosterol biosynthetic process"/>
    <property type="evidence" value="ECO:0007669"/>
    <property type="project" value="TreeGrafter"/>
</dbReference>
<dbReference type="InterPro" id="IPR009023">
    <property type="entry name" value="HMG_CoA_Rdtase_NAD(P)-bd_sf"/>
</dbReference>
<keyword evidence="7 9" id="KW-0560">Oxidoreductase</keyword>
<dbReference type="GO" id="GO:0015936">
    <property type="term" value="P:coenzyme A metabolic process"/>
    <property type="evidence" value="ECO:0007669"/>
    <property type="project" value="InterPro"/>
</dbReference>
<evidence type="ECO:0000256" key="4">
    <source>
        <dbReference type="ARBA" id="ARBA00022824"/>
    </source>
</evidence>
<dbReference type="Gene3D" id="1.10.3270.10">
    <property type="entry name" value="HMGR, N-terminal domain"/>
    <property type="match status" value="1"/>
</dbReference>
<evidence type="ECO:0000256" key="7">
    <source>
        <dbReference type="ARBA" id="ARBA00023002"/>
    </source>
</evidence>
<evidence type="ECO:0000256" key="3">
    <source>
        <dbReference type="ARBA" id="ARBA00022692"/>
    </source>
</evidence>
<dbReference type="GO" id="GO:0008299">
    <property type="term" value="P:isoprenoid biosynthetic process"/>
    <property type="evidence" value="ECO:0007669"/>
    <property type="project" value="InterPro"/>
</dbReference>
<dbReference type="AlphaFoldDB" id="A0A0C9X2B9"/>
<evidence type="ECO:0000256" key="10">
    <source>
        <dbReference type="SAM" id="MobiDB-lite"/>
    </source>
</evidence>
<dbReference type="PROSITE" id="PS00318">
    <property type="entry name" value="HMG_COA_REDUCTASE_2"/>
    <property type="match status" value="1"/>
</dbReference>
<dbReference type="PROSITE" id="PS50065">
    <property type="entry name" value="HMG_COA_REDUCTASE_4"/>
    <property type="match status" value="1"/>
</dbReference>
<dbReference type="InterPro" id="IPR023074">
    <property type="entry name" value="HMG_CoA_Rdtase_cat_sf"/>
</dbReference>
<feature type="transmembrane region" description="Helical" evidence="9">
    <location>
        <begin position="279"/>
        <end position="303"/>
    </location>
</feature>
<feature type="compositionally biased region" description="Pro residues" evidence="10">
    <location>
        <begin position="1225"/>
        <end position="1234"/>
    </location>
</feature>
<dbReference type="InterPro" id="IPR023076">
    <property type="entry name" value="HMG_CoA_Rdtase_CS"/>
</dbReference>
<feature type="region of interest" description="Disordered" evidence="10">
    <location>
        <begin position="740"/>
        <end position="781"/>
    </location>
</feature>
<keyword evidence="3 9" id="KW-0812">Transmembrane</keyword>
<feature type="transmembrane region" description="Helical" evidence="9">
    <location>
        <begin position="406"/>
        <end position="435"/>
    </location>
</feature>
<evidence type="ECO:0000313" key="12">
    <source>
        <dbReference type="EMBL" id="KIJ95368.1"/>
    </source>
</evidence>
<dbReference type="STRING" id="1095629.A0A0C9X2B9"/>
<keyword evidence="4 9" id="KW-0256">Endoplasmic reticulum</keyword>
<dbReference type="PROSITE" id="PS00066">
    <property type="entry name" value="HMG_COA_REDUCTASE_1"/>
    <property type="match status" value="1"/>
</dbReference>
<dbReference type="CDD" id="cd00643">
    <property type="entry name" value="HMG-CoA_reductase_classI"/>
    <property type="match status" value="1"/>
</dbReference>
<dbReference type="FunFam" id="1.10.3270.10:FF:000001">
    <property type="entry name" value="3-hydroxy-3-methylglutaryl coenzyme A reductase"/>
    <property type="match status" value="1"/>
</dbReference>
<dbReference type="PROSITE" id="PS01192">
    <property type="entry name" value="HMG_COA_REDUCTASE_3"/>
    <property type="match status" value="1"/>
</dbReference>
<keyword evidence="13" id="KW-1185">Reference proteome</keyword>
<dbReference type="OrthoDB" id="310654at2759"/>
<dbReference type="FunFam" id="3.30.70.420:FF:000001">
    <property type="entry name" value="3-hydroxy-3-methylglutaryl coenzyme A reductase"/>
    <property type="match status" value="1"/>
</dbReference>
<feature type="compositionally biased region" description="Low complexity" evidence="10">
    <location>
        <begin position="756"/>
        <end position="770"/>
    </location>
</feature>
<proteinExistence type="inferred from homology"/>
<accession>A0A0C9X2B9</accession>
<dbReference type="PROSITE" id="PS50156">
    <property type="entry name" value="SSD"/>
    <property type="match status" value="1"/>
</dbReference>
<dbReference type="PANTHER" id="PTHR10572:SF24">
    <property type="entry name" value="3-HYDROXY-3-METHYLGLUTARYL-COENZYME A REDUCTASE"/>
    <property type="match status" value="1"/>
</dbReference>
<keyword evidence="5 9" id="KW-0521">NADP</keyword>
<feature type="domain" description="SSD" evidence="11">
    <location>
        <begin position="248"/>
        <end position="429"/>
    </location>
</feature>
<dbReference type="PANTHER" id="PTHR10572">
    <property type="entry name" value="3-HYDROXY-3-METHYLGLUTARYL-COENZYME A REDUCTASE"/>
    <property type="match status" value="1"/>
</dbReference>
<dbReference type="GO" id="GO:0004420">
    <property type="term" value="F:hydroxymethylglutaryl-CoA reductase (NADPH) activity"/>
    <property type="evidence" value="ECO:0007669"/>
    <property type="project" value="UniProtKB-EC"/>
</dbReference>
<dbReference type="InterPro" id="IPR000731">
    <property type="entry name" value="SSD"/>
</dbReference>
<dbReference type="UniPathway" id="UPA00058">
    <property type="reaction ID" value="UER00103"/>
</dbReference>
<dbReference type="Gene3D" id="3.90.770.10">
    <property type="entry name" value="3-hydroxy-3-methylglutaryl-coenzyme A Reductase, Chain A, domain 2"/>
    <property type="match status" value="1"/>
</dbReference>